<proteinExistence type="predicted"/>
<evidence type="ECO:0000259" key="1">
    <source>
        <dbReference type="PROSITE" id="PS50041"/>
    </source>
</evidence>
<dbReference type="InterPro" id="IPR016186">
    <property type="entry name" value="C-type_lectin-like/link_sf"/>
</dbReference>
<reference evidence="2 3" key="1">
    <citation type="submission" date="2015-12" db="EMBL/GenBank/DDBJ databases">
        <title>The genome of Folsomia candida.</title>
        <authorList>
            <person name="Faddeeva A."/>
            <person name="Derks M.F."/>
            <person name="Anvar Y."/>
            <person name="Smit S."/>
            <person name="Van Straalen N."/>
            <person name="Roelofs D."/>
        </authorList>
    </citation>
    <scope>NUCLEOTIDE SEQUENCE [LARGE SCALE GENOMIC DNA]</scope>
    <source>
        <strain evidence="2 3">VU population</strain>
        <tissue evidence="2">Whole body</tissue>
    </source>
</reference>
<accession>A0A226ETP9</accession>
<dbReference type="PROSITE" id="PS50041">
    <property type="entry name" value="C_TYPE_LECTIN_2"/>
    <property type="match status" value="2"/>
</dbReference>
<comment type="caution">
    <text evidence="2">The sequence shown here is derived from an EMBL/GenBank/DDBJ whole genome shotgun (WGS) entry which is preliminary data.</text>
</comment>
<dbReference type="CDD" id="cd00037">
    <property type="entry name" value="CLECT"/>
    <property type="match status" value="1"/>
</dbReference>
<sequence length="794" mass="90574">MRTCHHIAIYTSPCTIPEQFRSCWVKTVRPGESWTGVKINPPAPVDKFVLLHPTPRGTFQHAHRVCEACDLEVAEVWDEDDLEQFLGVMGENDTSSYWIGAFLNKNQQNDKFRWTYQDGKTFVGFKKAINESNHDLNTTERNCLTLSKKGDYSNWTVTPCSTLSWTLASHTCHSSSSPSALSLLYFHPGMTPNVASLLAEYLPLHRQNPANTEMWTGGRFEGGKLFWNMNSGQKVEVPDWKEHRWGKEPSLEELEKSPCVYIKLQDQELKMFTGDCDTDRFFVCKSPDDTNDPMIRYCENNFLIERKSSECKWNWVFDKKPACLCFKGVHGLTSHTTCNTRLLVAPSQQIRCIKMPSFRKSILHWKPIPDVDAQESFLLLQNRNRRGNKFIQWISLKPGSKRQIFGDANVYFKGLSVSLPPSSKIGTKYCFERNSGEKEDDGGGSSSSSFSEIRIRNESFWIIFADIDTSCGGGNKNTNMRIKGHVFSGLKDECDLKCSPDDNNEYSALLATTPKPASSPQPTNLNSEMLKHMVDSMFTSGVNSTQKVVLPDARLNLLEKLFDIARNVCSCMVPTTFLDNALHLFKVAYATGNYEYGTDFRKSEIDKIGDMLTSCLDQTGDKAILCERNECNGRASQMSELEDVTLKTTPVDDTGYVTNPLHHLIEVVWHAVEIWSVGCIREFRESYLLYHELEQVMEKLFVGEIRKLWHNPSIPPNYYQHLLGPNEEIHMSNLKDCVKAIYESNPKALKLIRPKSSPPIQLGNTIRNRKRTQEFFHERLSKSIFCSKEQFCLD</sequence>
<feature type="domain" description="C-type lectin" evidence="1">
    <location>
        <begin position="58"/>
        <end position="161"/>
    </location>
</feature>
<dbReference type="Proteomes" id="UP000198287">
    <property type="component" value="Unassembled WGS sequence"/>
</dbReference>
<protein>
    <recommendedName>
        <fullName evidence="1">C-type lectin domain-containing protein</fullName>
    </recommendedName>
</protein>
<feature type="domain" description="C-type lectin" evidence="1">
    <location>
        <begin position="164"/>
        <end position="285"/>
    </location>
</feature>
<dbReference type="InterPro" id="IPR016187">
    <property type="entry name" value="CTDL_fold"/>
</dbReference>
<dbReference type="Gene3D" id="3.10.100.10">
    <property type="entry name" value="Mannose-Binding Protein A, subunit A"/>
    <property type="match status" value="2"/>
</dbReference>
<gene>
    <name evidence="2" type="ORF">Fcan01_04192</name>
</gene>
<organism evidence="2 3">
    <name type="scientific">Folsomia candida</name>
    <name type="common">Springtail</name>
    <dbReference type="NCBI Taxonomy" id="158441"/>
    <lineage>
        <taxon>Eukaryota</taxon>
        <taxon>Metazoa</taxon>
        <taxon>Ecdysozoa</taxon>
        <taxon>Arthropoda</taxon>
        <taxon>Hexapoda</taxon>
        <taxon>Collembola</taxon>
        <taxon>Entomobryomorpha</taxon>
        <taxon>Isotomoidea</taxon>
        <taxon>Isotomidae</taxon>
        <taxon>Proisotominae</taxon>
        <taxon>Folsomia</taxon>
    </lineage>
</organism>
<dbReference type="EMBL" id="LNIX01000002">
    <property type="protein sequence ID" value="OXA59986.1"/>
    <property type="molecule type" value="Genomic_DNA"/>
</dbReference>
<dbReference type="SUPFAM" id="SSF56436">
    <property type="entry name" value="C-type lectin-like"/>
    <property type="match status" value="2"/>
</dbReference>
<dbReference type="InterPro" id="IPR001304">
    <property type="entry name" value="C-type_lectin-like"/>
</dbReference>
<name>A0A226ETP9_FOLCA</name>
<evidence type="ECO:0000313" key="2">
    <source>
        <dbReference type="EMBL" id="OXA59986.1"/>
    </source>
</evidence>
<evidence type="ECO:0000313" key="3">
    <source>
        <dbReference type="Proteomes" id="UP000198287"/>
    </source>
</evidence>
<dbReference type="AlphaFoldDB" id="A0A226ETP9"/>
<keyword evidence="3" id="KW-1185">Reference proteome</keyword>